<feature type="compositionally biased region" description="Polar residues" evidence="1">
    <location>
        <begin position="74"/>
        <end position="88"/>
    </location>
</feature>
<dbReference type="EMBL" id="JARVKF010000396">
    <property type="protein sequence ID" value="KAK9417710.1"/>
    <property type="molecule type" value="Genomic_DNA"/>
</dbReference>
<gene>
    <name evidence="2" type="ORF">SUNI508_01467</name>
</gene>
<dbReference type="Proteomes" id="UP001408356">
    <property type="component" value="Unassembled WGS sequence"/>
</dbReference>
<feature type="region of interest" description="Disordered" evidence="1">
    <location>
        <begin position="1"/>
        <end position="141"/>
    </location>
</feature>
<sequence length="141" mass="15587">MEGTTDQYRPQEGISHDSMTTNTQPQFTNSFAPGQTESHLENPIGGTGTRERSSSKGEFSHTDEWDASKVPPSRFQQRKGSIYSTQGSRDGHVQKNKDRDTGFHETHTKLFGKAKEKVKEASEKVTGSHRRTSSSASKGSI</sequence>
<accession>A0ABR2USR1</accession>
<feature type="compositionally biased region" description="Basic and acidic residues" evidence="1">
    <location>
        <begin position="89"/>
        <end position="123"/>
    </location>
</feature>
<proteinExistence type="predicted"/>
<feature type="compositionally biased region" description="Basic and acidic residues" evidence="1">
    <location>
        <begin position="49"/>
        <end position="67"/>
    </location>
</feature>
<evidence type="ECO:0000313" key="3">
    <source>
        <dbReference type="Proteomes" id="UP001408356"/>
    </source>
</evidence>
<protein>
    <submittedName>
        <fullName evidence="2">Uncharacterized protein</fullName>
    </submittedName>
</protein>
<evidence type="ECO:0000313" key="2">
    <source>
        <dbReference type="EMBL" id="KAK9417710.1"/>
    </source>
</evidence>
<comment type="caution">
    <text evidence="2">The sequence shown here is derived from an EMBL/GenBank/DDBJ whole genome shotgun (WGS) entry which is preliminary data.</text>
</comment>
<name>A0ABR2USR1_9PEZI</name>
<keyword evidence="3" id="KW-1185">Reference proteome</keyword>
<reference evidence="2 3" key="1">
    <citation type="journal article" date="2024" name="J. Plant Pathol.">
        <title>Sequence and assembly of the genome of Seiridium unicorne, isolate CBS 538.82, causal agent of cypress canker disease.</title>
        <authorList>
            <person name="Scali E."/>
            <person name="Rocca G.D."/>
            <person name="Danti R."/>
            <person name="Garbelotto M."/>
            <person name="Barberini S."/>
            <person name="Baroncelli R."/>
            <person name="Emiliani G."/>
        </authorList>
    </citation>
    <scope>NUCLEOTIDE SEQUENCE [LARGE SCALE GENOMIC DNA]</scope>
    <source>
        <strain evidence="2 3">BM-138-508</strain>
    </source>
</reference>
<organism evidence="2 3">
    <name type="scientific">Seiridium unicorne</name>
    <dbReference type="NCBI Taxonomy" id="138068"/>
    <lineage>
        <taxon>Eukaryota</taxon>
        <taxon>Fungi</taxon>
        <taxon>Dikarya</taxon>
        <taxon>Ascomycota</taxon>
        <taxon>Pezizomycotina</taxon>
        <taxon>Sordariomycetes</taxon>
        <taxon>Xylariomycetidae</taxon>
        <taxon>Amphisphaeriales</taxon>
        <taxon>Sporocadaceae</taxon>
        <taxon>Seiridium</taxon>
    </lineage>
</organism>
<feature type="compositionally biased region" description="Polar residues" evidence="1">
    <location>
        <begin position="17"/>
        <end position="37"/>
    </location>
</feature>
<evidence type="ECO:0000256" key="1">
    <source>
        <dbReference type="SAM" id="MobiDB-lite"/>
    </source>
</evidence>